<evidence type="ECO:0000256" key="4">
    <source>
        <dbReference type="ARBA" id="ARBA00022807"/>
    </source>
</evidence>
<dbReference type="PATRIC" id="fig|1422.12.peg.2656"/>
<dbReference type="InterPro" id="IPR007422">
    <property type="entry name" value="Peptidase_Prp"/>
</dbReference>
<dbReference type="OrthoDB" id="48998at2"/>
<dbReference type="CDD" id="cd16332">
    <property type="entry name" value="Prp-like"/>
    <property type="match status" value="1"/>
</dbReference>
<evidence type="ECO:0000313" key="8">
    <source>
        <dbReference type="EMBL" id="KYD33580.1"/>
    </source>
</evidence>
<dbReference type="GO" id="GO:0008234">
    <property type="term" value="F:cysteine-type peptidase activity"/>
    <property type="evidence" value="ECO:0007669"/>
    <property type="project" value="UniProtKB-KW"/>
</dbReference>
<evidence type="ECO:0000256" key="1">
    <source>
        <dbReference type="ARBA" id="ARBA00022517"/>
    </source>
</evidence>
<evidence type="ECO:0000256" key="2">
    <source>
        <dbReference type="ARBA" id="ARBA00022670"/>
    </source>
</evidence>
<dbReference type="PANTHER" id="PTHR39178">
    <property type="entry name" value="HYPOTHETICAL RIBOSOME-ASSOCIATED PROTEIN"/>
    <property type="match status" value="1"/>
</dbReference>
<dbReference type="AlphaFoldDB" id="A0A087LCG1"/>
<accession>A0A087LCG1</accession>
<evidence type="ECO:0000256" key="3">
    <source>
        <dbReference type="ARBA" id="ARBA00022801"/>
    </source>
</evidence>
<gene>
    <name evidence="8" type="ORF">B4114_2126</name>
    <name evidence="9" type="ORF">D9548_02180</name>
    <name evidence="7" type="ORF">GS8_2348</name>
</gene>
<keyword evidence="1" id="KW-0690">Ribosome biogenesis</keyword>
<evidence type="ECO:0000256" key="6">
    <source>
        <dbReference type="ARBA" id="ARBA00044538"/>
    </source>
</evidence>
<keyword evidence="12" id="KW-1185">Reference proteome</keyword>
<evidence type="ECO:0000313" key="10">
    <source>
        <dbReference type="Proteomes" id="UP000075517"/>
    </source>
</evidence>
<keyword evidence="7" id="KW-0689">Ribosomal protein</keyword>
<dbReference type="GO" id="GO:0042254">
    <property type="term" value="P:ribosome biogenesis"/>
    <property type="evidence" value="ECO:0007669"/>
    <property type="project" value="UniProtKB-KW"/>
</dbReference>
<evidence type="ECO:0000313" key="11">
    <source>
        <dbReference type="Proteomes" id="UP000266922"/>
    </source>
</evidence>
<reference evidence="9 11" key="3">
    <citation type="submission" date="2018-10" db="EMBL/GenBank/DDBJ databases">
        <title>Geobacillus stearothermophilus in processing lines of powdered infant formula.</title>
        <authorList>
            <person name="Rhee M.S."/>
            <person name="Choi I.-G."/>
            <person name="Cho T.J."/>
            <person name="Park B."/>
        </authorList>
    </citation>
    <scope>NUCLEOTIDE SEQUENCE [LARGE SCALE GENOMIC DNA]</scope>
    <source>
        <strain evidence="9 11">FHS-PPGT130</strain>
    </source>
</reference>
<name>A0A087LCG1_GEOSE</name>
<dbReference type="Proteomes" id="UP000075517">
    <property type="component" value="Unassembled WGS sequence"/>
</dbReference>
<evidence type="ECO:0000256" key="5">
    <source>
        <dbReference type="ARBA" id="ARBA00044503"/>
    </source>
</evidence>
<dbReference type="SUPFAM" id="SSF118010">
    <property type="entry name" value="TM1457-like"/>
    <property type="match status" value="1"/>
</dbReference>
<keyword evidence="2 9" id="KW-0645">Protease</keyword>
<organism evidence="8 10">
    <name type="scientific">Geobacillus stearothermophilus</name>
    <name type="common">Bacillus stearothermophilus</name>
    <dbReference type="NCBI Taxonomy" id="1422"/>
    <lineage>
        <taxon>Bacteria</taxon>
        <taxon>Bacillati</taxon>
        <taxon>Bacillota</taxon>
        <taxon>Bacilli</taxon>
        <taxon>Bacillales</taxon>
        <taxon>Anoxybacillaceae</taxon>
        <taxon>Geobacillus</taxon>
    </lineage>
</organism>
<dbReference type="RefSeq" id="WP_033010951.1">
    <property type="nucleotide sequence ID" value="NZ_JARMSK010000218.1"/>
</dbReference>
<reference evidence="7 12" key="2">
    <citation type="submission" date="2016-03" db="EMBL/GenBank/DDBJ databases">
        <title>Spore heat resistance.</title>
        <authorList>
            <person name="Boekhorst J."/>
            <person name="Berendsen E.M."/>
            <person name="Wells-Bennik M.H."/>
            <person name="Kuipers O.P."/>
        </authorList>
    </citation>
    <scope>NUCLEOTIDE SEQUENCE [LARGE SCALE GENOMIC DNA]</scope>
    <source>
        <strain evidence="7 12">GS8</strain>
    </source>
</reference>
<dbReference type="Proteomes" id="UP000266922">
    <property type="component" value="Unassembled WGS sequence"/>
</dbReference>
<protein>
    <recommendedName>
        <fullName evidence="6">Ribosomal processing cysteine protease Prp</fullName>
    </recommendedName>
</protein>
<dbReference type="NCBIfam" id="NF011126">
    <property type="entry name" value="PRK14553.1-6"/>
    <property type="match status" value="1"/>
</dbReference>
<reference evidence="8 10" key="1">
    <citation type="submission" date="2016-01" db="EMBL/GenBank/DDBJ databases">
        <title>Draft Genome Sequences of Seven Thermophilic Sporeformers Isolated from Foods.</title>
        <authorList>
            <person name="Berendsen E.M."/>
            <person name="Wells-Bennik M.H."/>
            <person name="Krawcyk A.O."/>
            <person name="De Jong A."/>
            <person name="Holsappel S."/>
            <person name="Eijlander R.T."/>
            <person name="Kuipers O.P."/>
        </authorList>
    </citation>
    <scope>NUCLEOTIDE SEQUENCE [LARGE SCALE GENOMIC DNA]</scope>
    <source>
        <strain evidence="8 10">B4114</strain>
    </source>
</reference>
<evidence type="ECO:0000313" key="7">
    <source>
        <dbReference type="EMBL" id="KAF6510191.1"/>
    </source>
</evidence>
<dbReference type="EMBL" id="LUCS01000028">
    <property type="protein sequence ID" value="KAF6510191.1"/>
    <property type="molecule type" value="Genomic_DNA"/>
</dbReference>
<dbReference type="InterPro" id="IPR036764">
    <property type="entry name" value="Peptidase_Prp_sf"/>
</dbReference>
<dbReference type="EMBL" id="LQYY01000090">
    <property type="protein sequence ID" value="KYD33580.1"/>
    <property type="molecule type" value="Genomic_DNA"/>
</dbReference>
<dbReference type="GO" id="GO:0005840">
    <property type="term" value="C:ribosome"/>
    <property type="evidence" value="ECO:0007669"/>
    <property type="project" value="UniProtKB-KW"/>
</dbReference>
<keyword evidence="7" id="KW-0687">Ribonucleoprotein</keyword>
<proteinExistence type="inferred from homology"/>
<dbReference type="Proteomes" id="UP000773850">
    <property type="component" value="Unassembled WGS sequence"/>
</dbReference>
<dbReference type="Gene3D" id="3.30.70.1490">
    <property type="entry name" value="Cysteine protease Prp"/>
    <property type="match status" value="1"/>
</dbReference>
<dbReference type="Pfam" id="PF04327">
    <property type="entry name" value="Peptidase_Prp"/>
    <property type="match status" value="1"/>
</dbReference>
<sequence length="110" mass="12099">MIRVTIEREADGCIRAFTMEGHAHFAKRGEDIVCAGASAVSFGTINAIEELTGVRPNVSLGQDGGYLRCELPELEEAATAEKVQLLLKAMVVSLKTIERDYGKFIRVTWK</sequence>
<keyword evidence="4" id="KW-0788">Thiol protease</keyword>
<keyword evidence="3" id="KW-0378">Hydrolase</keyword>
<dbReference type="EMBL" id="RCTJ01000003">
    <property type="protein sequence ID" value="RLQ15028.1"/>
    <property type="molecule type" value="Genomic_DNA"/>
</dbReference>
<evidence type="ECO:0000313" key="12">
    <source>
        <dbReference type="Proteomes" id="UP000773850"/>
    </source>
</evidence>
<dbReference type="GO" id="GO:0006508">
    <property type="term" value="P:proteolysis"/>
    <property type="evidence" value="ECO:0007669"/>
    <property type="project" value="UniProtKB-KW"/>
</dbReference>
<evidence type="ECO:0000313" key="9">
    <source>
        <dbReference type="EMBL" id="RLQ15028.1"/>
    </source>
</evidence>
<comment type="caution">
    <text evidence="8">The sequence shown here is derived from an EMBL/GenBank/DDBJ whole genome shotgun (WGS) entry which is preliminary data.</text>
</comment>
<comment type="similarity">
    <text evidence="5">Belongs to the Prp family.</text>
</comment>
<accession>A0A164CS89</accession>
<dbReference type="PANTHER" id="PTHR39178:SF1">
    <property type="entry name" value="RIBOSOMAL-PROCESSING CYSTEINE PROTEASE PRP"/>
    <property type="match status" value="1"/>
</dbReference>